<dbReference type="EMBL" id="CAJVPV010000971">
    <property type="protein sequence ID" value="CAG8481824.1"/>
    <property type="molecule type" value="Genomic_DNA"/>
</dbReference>
<accession>A0A9N8WBN7</accession>
<protein>
    <submittedName>
        <fullName evidence="1">10562_t:CDS:1</fullName>
    </submittedName>
</protein>
<keyword evidence="2" id="KW-1185">Reference proteome</keyword>
<dbReference type="AlphaFoldDB" id="A0A9N8WBN7"/>
<evidence type="ECO:0000313" key="2">
    <source>
        <dbReference type="Proteomes" id="UP000789342"/>
    </source>
</evidence>
<evidence type="ECO:0000313" key="1">
    <source>
        <dbReference type="EMBL" id="CAG8481824.1"/>
    </source>
</evidence>
<gene>
    <name evidence="1" type="ORF">AMORRO_LOCUS2346</name>
</gene>
<name>A0A9N8WBN7_9GLOM</name>
<sequence>MDNLENYLNLNCGLRYEDKNFQPIIYEGKIMKIERCINQIIIYEPDKDNMKNSAWDLFETKFSIKPQLEKNNDKLKITDIKILIPNFKVTYTGNPDTNAHCEKYHQLFIAEEVLIGEFWTIKNVSKYSFLELDQFKASVAWAIIEACMGDKALTGIDKLFVHSGLSGIDIEDSNGHIIKNTKILEFISQLHKSSEIRNIIAYEKVAPTFSDERFHIRLVPGITFHKEITMTDLFKNNIHMKLPSWIERYRLNYGIVITSNGLVSGKKAALDFVSLPLIKFEKKTKLKFSLSTLPEGLLGSKYYIDYSYEIPMDKIPFLEFPSSPKLINISQCNIFHEEVIIYIFGKIQQRLVSQPSKQLEEDINGAINDINPCESLTRVFSEYGHIICTEVTMGERLYVPQDLSSISESCGVGCLGFNLPRNPIILPENWKSIMNEYNISIPEYFIAHDSSPINLNDIDDWLNGLSEKPNDWSLANQPRLVPLYKILNEMTQNKIRDLFKNDLKILMTGITRIKDKTRHCRVFFEKPLKSDDYRIIGSAIYNNEKLNSSVKFKNLSTRGFLIILDESIYQKHKRNLEVFWQLIGKPKSVGYFSNFTRDIKTLFSKESISISEKNTSHSMFVEEKLISGFIIATYVQYPRTNYEIMIQTNLKSWSEKRIDLDFTVHLFDIDSPHEFEINLYVINPIQEEHVIADIILEDENIVVSNERRIYWKLIGHELIDRDFIAQENECHTINKNSRVTGEISEFDEVKTIETKYEIINSIARSQTKINNSHGETDPFVDSLVKKYEYFSFKILNDITKDESCITKLACLTELDKNIVLKYIKYIDRYKNKDDYYKDFKREV</sequence>
<reference evidence="1" key="1">
    <citation type="submission" date="2021-06" db="EMBL/GenBank/DDBJ databases">
        <authorList>
            <person name="Kallberg Y."/>
            <person name="Tangrot J."/>
            <person name="Rosling A."/>
        </authorList>
    </citation>
    <scope>NUCLEOTIDE SEQUENCE</scope>
    <source>
        <strain evidence="1">CL551</strain>
    </source>
</reference>
<dbReference type="Proteomes" id="UP000789342">
    <property type="component" value="Unassembled WGS sequence"/>
</dbReference>
<organism evidence="1 2">
    <name type="scientific">Acaulospora morrowiae</name>
    <dbReference type="NCBI Taxonomy" id="94023"/>
    <lineage>
        <taxon>Eukaryota</taxon>
        <taxon>Fungi</taxon>
        <taxon>Fungi incertae sedis</taxon>
        <taxon>Mucoromycota</taxon>
        <taxon>Glomeromycotina</taxon>
        <taxon>Glomeromycetes</taxon>
        <taxon>Diversisporales</taxon>
        <taxon>Acaulosporaceae</taxon>
        <taxon>Acaulospora</taxon>
    </lineage>
</organism>
<comment type="caution">
    <text evidence="1">The sequence shown here is derived from an EMBL/GenBank/DDBJ whole genome shotgun (WGS) entry which is preliminary data.</text>
</comment>
<dbReference type="OrthoDB" id="2428127at2759"/>
<proteinExistence type="predicted"/>